<feature type="non-terminal residue" evidence="2">
    <location>
        <position position="69"/>
    </location>
</feature>
<proteinExistence type="predicted"/>
<feature type="region of interest" description="Disordered" evidence="1">
    <location>
        <begin position="1"/>
        <end position="34"/>
    </location>
</feature>
<accession>A0A9P6IPL0</accession>
<protein>
    <submittedName>
        <fullName evidence="2">Uncharacterized protein</fullName>
    </submittedName>
</protein>
<dbReference type="Proteomes" id="UP000749646">
    <property type="component" value="Unassembled WGS sequence"/>
</dbReference>
<organism evidence="2 3">
    <name type="scientific">Modicella reniformis</name>
    <dbReference type="NCBI Taxonomy" id="1440133"/>
    <lineage>
        <taxon>Eukaryota</taxon>
        <taxon>Fungi</taxon>
        <taxon>Fungi incertae sedis</taxon>
        <taxon>Mucoromycota</taxon>
        <taxon>Mortierellomycotina</taxon>
        <taxon>Mortierellomycetes</taxon>
        <taxon>Mortierellales</taxon>
        <taxon>Mortierellaceae</taxon>
        <taxon>Modicella</taxon>
    </lineage>
</organism>
<dbReference type="AlphaFoldDB" id="A0A9P6IPL0"/>
<evidence type="ECO:0000256" key="1">
    <source>
        <dbReference type="SAM" id="MobiDB-lite"/>
    </source>
</evidence>
<sequence>MTTKKVGPLWEKQQQQRKLSLRHESSLQPSAQSFNMRTARTSNIIEECQDGVADVIDELSVAIQKHLIE</sequence>
<name>A0A9P6IPL0_9FUNG</name>
<evidence type="ECO:0000313" key="3">
    <source>
        <dbReference type="Proteomes" id="UP000749646"/>
    </source>
</evidence>
<reference evidence="2" key="1">
    <citation type="journal article" date="2020" name="Fungal Divers.">
        <title>Resolving the Mortierellaceae phylogeny through synthesis of multi-gene phylogenetics and phylogenomics.</title>
        <authorList>
            <person name="Vandepol N."/>
            <person name="Liber J."/>
            <person name="Desiro A."/>
            <person name="Na H."/>
            <person name="Kennedy M."/>
            <person name="Barry K."/>
            <person name="Grigoriev I.V."/>
            <person name="Miller A.N."/>
            <person name="O'Donnell K."/>
            <person name="Stajich J.E."/>
            <person name="Bonito G."/>
        </authorList>
    </citation>
    <scope>NUCLEOTIDE SEQUENCE</scope>
    <source>
        <strain evidence="2">MES-2147</strain>
    </source>
</reference>
<evidence type="ECO:0000313" key="2">
    <source>
        <dbReference type="EMBL" id="KAF9942635.1"/>
    </source>
</evidence>
<keyword evidence="3" id="KW-1185">Reference proteome</keyword>
<comment type="caution">
    <text evidence="2">The sequence shown here is derived from an EMBL/GenBank/DDBJ whole genome shotgun (WGS) entry which is preliminary data.</text>
</comment>
<gene>
    <name evidence="2" type="ORF">BGZ65_001249</name>
</gene>
<dbReference type="EMBL" id="JAAAHW010009334">
    <property type="protein sequence ID" value="KAF9942635.1"/>
    <property type="molecule type" value="Genomic_DNA"/>
</dbReference>